<feature type="compositionally biased region" description="Low complexity" evidence="1">
    <location>
        <begin position="575"/>
        <end position="588"/>
    </location>
</feature>
<feature type="compositionally biased region" description="Basic and acidic residues" evidence="1">
    <location>
        <begin position="98"/>
        <end position="118"/>
    </location>
</feature>
<dbReference type="Gene3D" id="1.25.40.10">
    <property type="entry name" value="Tetratricopeptide repeat domain"/>
    <property type="match status" value="1"/>
</dbReference>
<dbReference type="InterPro" id="IPR011990">
    <property type="entry name" value="TPR-like_helical_dom_sf"/>
</dbReference>
<name>L2GTX0_VAVCU</name>
<dbReference type="SUPFAM" id="SSF48452">
    <property type="entry name" value="TPR-like"/>
    <property type="match status" value="1"/>
</dbReference>
<reference evidence="3" key="1">
    <citation type="submission" date="2011-03" db="EMBL/GenBank/DDBJ databases">
        <title>The genome sequence of Vavraia culicis strain floridensis.</title>
        <authorList>
            <consortium name="The Broad Institute Genome Sequencing Platform"/>
            <person name="Cuomo C."/>
            <person name="Becnel J."/>
            <person name="Sanscrainte N."/>
            <person name="Young S.K."/>
            <person name="Zeng Q."/>
            <person name="Gargeya S."/>
            <person name="Fitzgerald M."/>
            <person name="Haas B."/>
            <person name="Abouelleil A."/>
            <person name="Alvarado L."/>
            <person name="Arachchi H.M."/>
            <person name="Berlin A."/>
            <person name="Chapman S.B."/>
            <person name="Gearin G."/>
            <person name="Goldberg J."/>
            <person name="Griggs A."/>
            <person name="Gujja S."/>
            <person name="Hansen M."/>
            <person name="Heiman D."/>
            <person name="Howarth C."/>
            <person name="Larimer J."/>
            <person name="Lui A."/>
            <person name="MacDonald P.J.P."/>
            <person name="McCowen C."/>
            <person name="Montmayeur A."/>
            <person name="Murphy C."/>
            <person name="Neiman D."/>
            <person name="Pearson M."/>
            <person name="Priest M."/>
            <person name="Roberts A."/>
            <person name="Saif S."/>
            <person name="Shea T."/>
            <person name="Sisk P."/>
            <person name="Stolte C."/>
            <person name="Sykes S."/>
            <person name="Wortman J."/>
            <person name="Nusbaum C."/>
            <person name="Birren B."/>
        </authorList>
    </citation>
    <scope>NUCLEOTIDE SEQUENCE [LARGE SCALE GENOMIC DNA]</scope>
    <source>
        <strain evidence="3">floridensis</strain>
    </source>
</reference>
<dbReference type="InParanoid" id="L2GTX0"/>
<feature type="region of interest" description="Disordered" evidence="1">
    <location>
        <begin position="98"/>
        <end position="227"/>
    </location>
</feature>
<dbReference type="Proteomes" id="UP000011081">
    <property type="component" value="Unassembled WGS sequence"/>
</dbReference>
<dbReference type="OrthoDB" id="10004495at2759"/>
<feature type="compositionally biased region" description="Basic and acidic residues" evidence="1">
    <location>
        <begin position="40"/>
        <end position="77"/>
    </location>
</feature>
<organism evidence="2 3">
    <name type="scientific">Vavraia culicis (isolate floridensis)</name>
    <name type="common">Microsporidian parasite</name>
    <dbReference type="NCBI Taxonomy" id="948595"/>
    <lineage>
        <taxon>Eukaryota</taxon>
        <taxon>Fungi</taxon>
        <taxon>Fungi incertae sedis</taxon>
        <taxon>Microsporidia</taxon>
        <taxon>Pleistophoridae</taxon>
        <taxon>Vavraia</taxon>
    </lineage>
</organism>
<dbReference type="RefSeq" id="XP_008074718.1">
    <property type="nucleotide sequence ID" value="XM_008076527.1"/>
</dbReference>
<evidence type="ECO:0000313" key="2">
    <source>
        <dbReference type="EMBL" id="ELA46802.1"/>
    </source>
</evidence>
<keyword evidence="3" id="KW-1185">Reference proteome</keyword>
<dbReference type="EMBL" id="GL877432">
    <property type="protein sequence ID" value="ELA46802.1"/>
    <property type="molecule type" value="Genomic_DNA"/>
</dbReference>
<feature type="region of interest" description="Disordered" evidence="1">
    <location>
        <begin position="1"/>
        <end position="82"/>
    </location>
</feature>
<dbReference type="GeneID" id="19879576"/>
<evidence type="ECO:0000256" key="1">
    <source>
        <dbReference type="SAM" id="MobiDB-lite"/>
    </source>
</evidence>
<feature type="compositionally biased region" description="Basic and acidic residues" evidence="1">
    <location>
        <begin position="154"/>
        <end position="227"/>
    </location>
</feature>
<dbReference type="VEuPathDB" id="MicrosporidiaDB:VCUG_01702"/>
<accession>L2GTX0</accession>
<feature type="compositionally biased region" description="Basic and acidic residues" evidence="1">
    <location>
        <begin position="603"/>
        <end position="621"/>
    </location>
</feature>
<feature type="compositionally biased region" description="Basic and acidic residues" evidence="1">
    <location>
        <begin position="1"/>
        <end position="15"/>
    </location>
</feature>
<feature type="compositionally biased region" description="Polar residues" evidence="1">
    <location>
        <begin position="19"/>
        <end position="28"/>
    </location>
</feature>
<feature type="region of interest" description="Disordered" evidence="1">
    <location>
        <begin position="559"/>
        <end position="660"/>
    </location>
</feature>
<dbReference type="STRING" id="948595.L2GTX0"/>
<feature type="compositionally biased region" description="Polar residues" evidence="1">
    <location>
        <begin position="634"/>
        <end position="644"/>
    </location>
</feature>
<evidence type="ECO:0000313" key="3">
    <source>
        <dbReference type="Proteomes" id="UP000011081"/>
    </source>
</evidence>
<gene>
    <name evidence="2" type="ORF">VCUG_01702</name>
</gene>
<protein>
    <submittedName>
        <fullName evidence="2">Uncharacterized protein</fullName>
    </submittedName>
</protein>
<proteinExistence type="predicted"/>
<sequence>MHKIGKDMERERNGEMSEWSGNSSSNVQGKGGYDVVGEEGGGRESSWERCDTEDLGSKEECLESDGEDRNGGNKGVRDVGIQVNGDIGGKEVVVYVKKDVRENDEEQVNKENSEHGGNEGKSTSEMVGERGSKEERITLKDEENEDLTNVMRSDGNEEMNKRRKIKENDGASKNDEMTKTAEASKNDEMTKTAEASKNDEMTKTAEASKNDEMTKTAEASKNDEMTKTAEVNTVNSNESSSHVPAHIKSERKRTVINMHITDHSDSTNSMRNNQPTITSYDYSCYGNCCGNDGRTNRNESNKCVKKGNSGKRYVILSTNETFTKSNDEHRSGTFLINSINEQRYLMWCEIAIVYEMMGNLKMYGHAIENALKIRSGVEALIIYSKHRYVSENMHTNHSVSIAYFNTWVREHRRTGLSILLECYALMRDAQIHKFERKYNELRKCGRMLENEVLKIENTGYDPCQCVGPTFSACKDIIALKHASSCTHDNAAGSSPSAHSKENCINNECIDFFSDTYNTDGKKMNNATILDLKDKQYDEIRSLNVNEIVYGELTGSNEVQSKEIGTGSEIQSKEISNTGSSTTDNSTKNGTEESKTDLLNGTSTEDRVEHGSVRIDGNDSKGTDQGNGTDGGVGNDQSAFPSKSDQGLPDKKNNDDQTSCTCSSSKTPAHNFYVLNKHFLLFYLSLVVLYYERTNRLHLSYRHIIKYLSHSYKQGERLVMLFRLSLILKQRKDFKPAKRILNVLKILLERKMCTINVLDVHAQLAHLHFVHGAVGKCLKLVNTILHVDPHHLFSSVLKMECLFNTDVVRCAKYCANMVGRVVQSEYFLMRCYFAMGMFEQCLDIYRSRKRGEYITESTDHRSRTRYRTEIDKYFANTIGIVYFNLKDMPNSLAAFTKALSIDNDFREAKHNLAFVQHTTNSLTAKEFNVYASEKTEFREVMPSVGDPVFLPPYLFINCINK</sequence>
<feature type="compositionally biased region" description="Basic and acidic residues" evidence="1">
    <location>
        <begin position="127"/>
        <end position="141"/>
    </location>
</feature>
<dbReference type="HOGENOM" id="CLU_307806_0_0_1"/>
<dbReference type="AlphaFoldDB" id="L2GTX0"/>